<dbReference type="Proteomes" id="UP000666915">
    <property type="component" value="Unassembled WGS sequence"/>
</dbReference>
<organism evidence="2 3">
    <name type="scientific">Actinomadura nitritigenes</name>
    <dbReference type="NCBI Taxonomy" id="134602"/>
    <lineage>
        <taxon>Bacteria</taxon>
        <taxon>Bacillati</taxon>
        <taxon>Actinomycetota</taxon>
        <taxon>Actinomycetes</taxon>
        <taxon>Streptosporangiales</taxon>
        <taxon>Thermomonosporaceae</taxon>
        <taxon>Actinomadura</taxon>
    </lineage>
</organism>
<protein>
    <submittedName>
        <fullName evidence="2">Uncharacterized protein</fullName>
    </submittedName>
</protein>
<dbReference type="RefSeq" id="WP_208269279.1">
    <property type="nucleotide sequence ID" value="NZ_BAAAGM010000038.1"/>
</dbReference>
<reference evidence="2 3" key="1">
    <citation type="submission" date="2021-03" db="EMBL/GenBank/DDBJ databases">
        <authorList>
            <person name="Kanchanasin P."/>
            <person name="Saeng-In P."/>
            <person name="Phongsopitanun W."/>
            <person name="Yuki M."/>
            <person name="Kudo T."/>
            <person name="Ohkuma M."/>
            <person name="Tanasupawat S."/>
        </authorList>
    </citation>
    <scope>NUCLEOTIDE SEQUENCE [LARGE SCALE GENOMIC DNA]</scope>
    <source>
        <strain evidence="2 3">L46</strain>
    </source>
</reference>
<feature type="region of interest" description="Disordered" evidence="1">
    <location>
        <begin position="194"/>
        <end position="230"/>
    </location>
</feature>
<dbReference type="EMBL" id="JAGEOK010000016">
    <property type="protein sequence ID" value="MBO2440923.1"/>
    <property type="molecule type" value="Genomic_DNA"/>
</dbReference>
<feature type="compositionally biased region" description="Pro residues" evidence="1">
    <location>
        <begin position="10"/>
        <end position="19"/>
    </location>
</feature>
<gene>
    <name evidence="2" type="ORF">J4557_25685</name>
</gene>
<accession>A0ABS3R3X3</accession>
<name>A0ABS3R3X3_9ACTN</name>
<sequence>MTPPASGSPGRPPGLPPAGPRAARTTPLLRPGPARRAAEPLAWWALLLALYLSLVSTIDIIEITVGAVAAAFGAAAAMAGRRALFTTGTAHEPAGRRLPAADLAPGARPVPPVRLLSPLALLPAQIVADSARVAVLGASGGTWTSLAVAPGAANRGTATLLVSTSPATFVGGVDPERGLLNVHRLGRDPSAFERRLRDTGLVQDPRRVPDRADETDNPHGPDGHGSGEAR</sequence>
<evidence type="ECO:0000256" key="1">
    <source>
        <dbReference type="SAM" id="MobiDB-lite"/>
    </source>
</evidence>
<keyword evidence="3" id="KW-1185">Reference proteome</keyword>
<comment type="caution">
    <text evidence="2">The sequence shown here is derived from an EMBL/GenBank/DDBJ whole genome shotgun (WGS) entry which is preliminary data.</text>
</comment>
<evidence type="ECO:0000313" key="3">
    <source>
        <dbReference type="Proteomes" id="UP000666915"/>
    </source>
</evidence>
<evidence type="ECO:0000313" key="2">
    <source>
        <dbReference type="EMBL" id="MBO2440923.1"/>
    </source>
</evidence>
<proteinExistence type="predicted"/>
<feature type="region of interest" description="Disordered" evidence="1">
    <location>
        <begin position="1"/>
        <end position="31"/>
    </location>
</feature>